<dbReference type="InterPro" id="IPR019734">
    <property type="entry name" value="TPR_rpt"/>
</dbReference>
<evidence type="ECO:0000256" key="1">
    <source>
        <dbReference type="ARBA" id="ARBA00022803"/>
    </source>
</evidence>
<name>A0A177B9H7_9BILA</name>
<dbReference type="InterPro" id="IPR051966">
    <property type="entry name" value="RPAP3"/>
</dbReference>
<feature type="repeat" description="TPR" evidence="2">
    <location>
        <begin position="112"/>
        <end position="145"/>
    </location>
</feature>
<evidence type="ECO:0000256" key="2">
    <source>
        <dbReference type="PROSITE-ProRule" id="PRU00339"/>
    </source>
</evidence>
<dbReference type="SUPFAM" id="SSF48452">
    <property type="entry name" value="TPR-like"/>
    <property type="match status" value="1"/>
</dbReference>
<keyword evidence="1 2" id="KW-0802">TPR repeat</keyword>
<protein>
    <submittedName>
        <fullName evidence="3">Uncharacterized protein</fullName>
    </submittedName>
</protein>
<gene>
    <name evidence="3" type="ORF">A3Q56_02030</name>
</gene>
<organism evidence="3 4">
    <name type="scientific">Intoshia linei</name>
    <dbReference type="NCBI Taxonomy" id="1819745"/>
    <lineage>
        <taxon>Eukaryota</taxon>
        <taxon>Metazoa</taxon>
        <taxon>Spiralia</taxon>
        <taxon>Lophotrochozoa</taxon>
        <taxon>Mesozoa</taxon>
        <taxon>Orthonectida</taxon>
        <taxon>Rhopaluridae</taxon>
        <taxon>Intoshia</taxon>
    </lineage>
</organism>
<dbReference type="SMART" id="SM00028">
    <property type="entry name" value="TPR"/>
    <property type="match status" value="3"/>
</dbReference>
<reference evidence="3 4" key="1">
    <citation type="submission" date="2016-04" db="EMBL/GenBank/DDBJ databases">
        <title>The genome of Intoshia linei affirms orthonectids as highly simplified spiralians.</title>
        <authorList>
            <person name="Mikhailov K.V."/>
            <person name="Slusarev G.S."/>
            <person name="Nikitin M.A."/>
            <person name="Logacheva M.D."/>
            <person name="Penin A."/>
            <person name="Aleoshin V."/>
            <person name="Panchin Y.V."/>
        </authorList>
    </citation>
    <scope>NUCLEOTIDE SEQUENCE [LARGE SCALE GENOMIC DNA]</scope>
    <source>
        <strain evidence="3">Intl2013</strain>
        <tissue evidence="3">Whole animal</tissue>
    </source>
</reference>
<keyword evidence="4" id="KW-1185">Reference proteome</keyword>
<evidence type="ECO:0000313" key="4">
    <source>
        <dbReference type="Proteomes" id="UP000078046"/>
    </source>
</evidence>
<dbReference type="PROSITE" id="PS50005">
    <property type="entry name" value="TPR"/>
    <property type="match status" value="1"/>
</dbReference>
<dbReference type="GO" id="GO:0101031">
    <property type="term" value="C:protein folding chaperone complex"/>
    <property type="evidence" value="ECO:0007669"/>
    <property type="project" value="TreeGrafter"/>
</dbReference>
<accession>A0A177B9H7</accession>
<dbReference type="Proteomes" id="UP000078046">
    <property type="component" value="Unassembled WGS sequence"/>
</dbReference>
<proteinExistence type="predicted"/>
<dbReference type="InterPro" id="IPR011990">
    <property type="entry name" value="TPR-like_helical_dom_sf"/>
</dbReference>
<dbReference type="Pfam" id="PF13181">
    <property type="entry name" value="TPR_8"/>
    <property type="match status" value="1"/>
</dbReference>
<dbReference type="Gene3D" id="1.25.40.10">
    <property type="entry name" value="Tetratricopeptide repeat domain"/>
    <property type="match status" value="1"/>
</dbReference>
<comment type="caution">
    <text evidence="3">The sequence shown here is derived from an EMBL/GenBank/DDBJ whole genome shotgun (WGS) entry which is preliminary data.</text>
</comment>
<sequence>MDAYDMLKLKNNLQENQKNVVKMVTNVSEWAESLNFDDEHAKALRNNNKIKIPSITCKIKEEKCKIIKKQKSKTTSTDYKKWDKYDADKVTSEMDEKCVNHYKLESDKYKESIKFKNMGNKLVKTGMFTDAVKCYSNAIELNTKDYISLANMALVYMKLEKDENALEYINKSICINPCYTKAFIRRSQIHYNLNNIESAIQDGKKVLKNENQNTDAFKVLDMCYKKLLTNKYKSEDNRFNNFLSQDETIYPITYRCHLEKKLYITQIKDLNE</sequence>
<dbReference type="PANTHER" id="PTHR46423:SF1">
    <property type="entry name" value="RNA POLYMERASE II-ASSOCIATED PROTEIN 3"/>
    <property type="match status" value="1"/>
</dbReference>
<dbReference type="OrthoDB" id="199930at2759"/>
<dbReference type="AlphaFoldDB" id="A0A177B9H7"/>
<dbReference type="PANTHER" id="PTHR46423">
    <property type="entry name" value="RNA POLYMERASE II-ASSOCIATED PROTEIN 3"/>
    <property type="match status" value="1"/>
</dbReference>
<evidence type="ECO:0000313" key="3">
    <source>
        <dbReference type="EMBL" id="OAF70211.1"/>
    </source>
</evidence>
<dbReference type="EMBL" id="LWCA01000174">
    <property type="protein sequence ID" value="OAF70211.1"/>
    <property type="molecule type" value="Genomic_DNA"/>
</dbReference>